<dbReference type="OrthoDB" id="411251at2759"/>
<dbReference type="InterPro" id="IPR023214">
    <property type="entry name" value="HAD_sf"/>
</dbReference>
<dbReference type="InterPro" id="IPR036412">
    <property type="entry name" value="HAD-like_sf"/>
</dbReference>
<comment type="cofactor">
    <cofactor evidence="2 8">
        <name>a divalent metal cation</name>
        <dbReference type="ChEBI" id="CHEBI:60240"/>
    </cofactor>
</comment>
<dbReference type="EC" id="3.1.3.12" evidence="8"/>
<protein>
    <recommendedName>
        <fullName evidence="8">Trehalose 6-phosphate phosphatase</fullName>
        <ecNumber evidence="8">3.1.3.12</ecNumber>
    </recommendedName>
</protein>
<dbReference type="Gene3D" id="3.40.50.1000">
    <property type="entry name" value="HAD superfamily/HAD-like"/>
    <property type="match status" value="2"/>
</dbReference>
<evidence type="ECO:0000256" key="7">
    <source>
        <dbReference type="ARBA" id="ARBA00025274"/>
    </source>
</evidence>
<keyword evidence="10" id="KW-1185">Reference proteome</keyword>
<evidence type="ECO:0000256" key="8">
    <source>
        <dbReference type="RuleBase" id="RU361117"/>
    </source>
</evidence>
<comment type="function">
    <text evidence="7">Removes the phosphate from trehalose 6-phosphate to produce free trehalose. Trehalose accumulation in plant may improve abiotic stress tolerance.</text>
</comment>
<accession>A0A9D4WZG9</accession>
<organism evidence="9 10">
    <name type="scientific">Pisum sativum</name>
    <name type="common">Garden pea</name>
    <name type="synonym">Lathyrus oleraceus</name>
    <dbReference type="NCBI Taxonomy" id="3888"/>
    <lineage>
        <taxon>Eukaryota</taxon>
        <taxon>Viridiplantae</taxon>
        <taxon>Streptophyta</taxon>
        <taxon>Embryophyta</taxon>
        <taxon>Tracheophyta</taxon>
        <taxon>Spermatophyta</taxon>
        <taxon>Magnoliopsida</taxon>
        <taxon>eudicotyledons</taxon>
        <taxon>Gunneridae</taxon>
        <taxon>Pentapetalae</taxon>
        <taxon>rosids</taxon>
        <taxon>fabids</taxon>
        <taxon>Fabales</taxon>
        <taxon>Fabaceae</taxon>
        <taxon>Papilionoideae</taxon>
        <taxon>50 kb inversion clade</taxon>
        <taxon>NPAAA clade</taxon>
        <taxon>Hologalegina</taxon>
        <taxon>IRL clade</taxon>
        <taxon>Fabeae</taxon>
        <taxon>Lathyrus</taxon>
    </lineage>
</organism>
<reference evidence="9 10" key="1">
    <citation type="journal article" date="2022" name="Nat. Genet.">
        <title>Improved pea reference genome and pan-genome highlight genomic features and evolutionary characteristics.</title>
        <authorList>
            <person name="Yang T."/>
            <person name="Liu R."/>
            <person name="Luo Y."/>
            <person name="Hu S."/>
            <person name="Wang D."/>
            <person name="Wang C."/>
            <person name="Pandey M.K."/>
            <person name="Ge S."/>
            <person name="Xu Q."/>
            <person name="Li N."/>
            <person name="Li G."/>
            <person name="Huang Y."/>
            <person name="Saxena R.K."/>
            <person name="Ji Y."/>
            <person name="Li M."/>
            <person name="Yan X."/>
            <person name="He Y."/>
            <person name="Liu Y."/>
            <person name="Wang X."/>
            <person name="Xiang C."/>
            <person name="Varshney R.K."/>
            <person name="Ding H."/>
            <person name="Gao S."/>
            <person name="Zong X."/>
        </authorList>
    </citation>
    <scope>NUCLEOTIDE SEQUENCE [LARGE SCALE GENOMIC DNA]</scope>
    <source>
        <strain evidence="9 10">cv. Zhongwan 6</strain>
    </source>
</reference>
<evidence type="ECO:0000256" key="5">
    <source>
        <dbReference type="ARBA" id="ARBA00022801"/>
    </source>
</evidence>
<evidence type="ECO:0000256" key="6">
    <source>
        <dbReference type="ARBA" id="ARBA00023016"/>
    </source>
</evidence>
<evidence type="ECO:0000256" key="4">
    <source>
        <dbReference type="ARBA" id="ARBA00008770"/>
    </source>
</evidence>
<dbReference type="InterPro" id="IPR044651">
    <property type="entry name" value="OTSB-like"/>
</dbReference>
<evidence type="ECO:0000313" key="9">
    <source>
        <dbReference type="EMBL" id="KAI5411326.1"/>
    </source>
</evidence>
<dbReference type="PANTHER" id="PTHR43768:SF49">
    <property type="entry name" value="TREHALOSE 6-PHOSPHATE PHOSPHATASE"/>
    <property type="match status" value="1"/>
</dbReference>
<evidence type="ECO:0000313" key="10">
    <source>
        <dbReference type="Proteomes" id="UP001058974"/>
    </source>
</evidence>
<dbReference type="InterPro" id="IPR003337">
    <property type="entry name" value="Trehalose_PPase"/>
</dbReference>
<dbReference type="NCBIfam" id="TIGR00685">
    <property type="entry name" value="T6PP"/>
    <property type="match status" value="1"/>
</dbReference>
<comment type="caution">
    <text evidence="9">The sequence shown here is derived from an EMBL/GenBank/DDBJ whole genome shotgun (WGS) entry which is preliminary data.</text>
</comment>
<dbReference type="GO" id="GO:0004805">
    <property type="term" value="F:trehalose-phosphatase activity"/>
    <property type="evidence" value="ECO:0007669"/>
    <property type="project" value="UniProtKB-EC"/>
</dbReference>
<dbReference type="AlphaFoldDB" id="A0A9D4WZG9"/>
<dbReference type="Gramene" id="Psat05G0642700-T1">
    <property type="protein sequence ID" value="KAI5411326.1"/>
    <property type="gene ID" value="KIW84_056427"/>
</dbReference>
<dbReference type="GO" id="GO:0005992">
    <property type="term" value="P:trehalose biosynthetic process"/>
    <property type="evidence" value="ECO:0007669"/>
    <property type="project" value="InterPro"/>
</dbReference>
<evidence type="ECO:0000256" key="2">
    <source>
        <dbReference type="ARBA" id="ARBA00001968"/>
    </source>
</evidence>
<dbReference type="CDD" id="cd01627">
    <property type="entry name" value="HAD_TPP"/>
    <property type="match status" value="1"/>
</dbReference>
<proteinExistence type="inferred from homology"/>
<dbReference type="FunFam" id="3.40.50.1000:FF:000073">
    <property type="entry name" value="Trehalose 6-phosphate phosphatase"/>
    <property type="match status" value="1"/>
</dbReference>
<dbReference type="PANTHER" id="PTHR43768">
    <property type="entry name" value="TREHALOSE 6-PHOSPHATE PHOSPHATASE"/>
    <property type="match status" value="1"/>
</dbReference>
<name>A0A9D4WZG9_PEA</name>
<keyword evidence="5 8" id="KW-0378">Hydrolase</keyword>
<dbReference type="Gramene" id="PSAT_LOCUS20391_t1">
    <property type="protein sequence ID" value="CAL5201138.1"/>
    <property type="gene ID" value="PSAT_LOCUS20391"/>
</dbReference>
<keyword evidence="6" id="KW-0346">Stress response</keyword>
<evidence type="ECO:0000256" key="3">
    <source>
        <dbReference type="ARBA" id="ARBA00005199"/>
    </source>
</evidence>
<comment type="pathway">
    <text evidence="3 8">Glycan biosynthesis; trehalose biosynthesis.</text>
</comment>
<dbReference type="EMBL" id="JAMSHJ010000005">
    <property type="protein sequence ID" value="KAI5411326.1"/>
    <property type="molecule type" value="Genomic_DNA"/>
</dbReference>
<dbReference type="NCBIfam" id="TIGR01484">
    <property type="entry name" value="HAD-SF-IIB"/>
    <property type="match status" value="1"/>
</dbReference>
<dbReference type="InterPro" id="IPR006379">
    <property type="entry name" value="HAD-SF_hydro_IIB"/>
</dbReference>
<evidence type="ECO:0000256" key="1">
    <source>
        <dbReference type="ARBA" id="ARBA00000500"/>
    </source>
</evidence>
<comment type="similarity">
    <text evidence="4 8">Belongs to the trehalose phosphatase family.</text>
</comment>
<gene>
    <name evidence="9" type="ORF">KIW84_056427</name>
</gene>
<dbReference type="Pfam" id="PF02358">
    <property type="entry name" value="Trehalose_PPase"/>
    <property type="match status" value="1"/>
</dbReference>
<comment type="catalytic activity">
    <reaction evidence="1 8">
        <text>alpha,alpha-trehalose 6-phosphate + H2O = alpha,alpha-trehalose + phosphate</text>
        <dbReference type="Rhea" id="RHEA:23420"/>
        <dbReference type="ChEBI" id="CHEBI:15377"/>
        <dbReference type="ChEBI" id="CHEBI:16551"/>
        <dbReference type="ChEBI" id="CHEBI:43474"/>
        <dbReference type="ChEBI" id="CHEBI:58429"/>
        <dbReference type="EC" id="3.1.3.12"/>
    </reaction>
</comment>
<dbReference type="Proteomes" id="UP001058974">
    <property type="component" value="Chromosome 5"/>
</dbReference>
<sequence length="386" mass="42831">MELKANHTSLLAETATLTRTRSRLGTPSTLSCSPTGGSTFLHGPSLTIPRKKNGVLDDVRSNGWLDAMRSSSPTHKKISMDVGHGVASSEADAAYLTWLLEFPSALSSFEQITNCAKGKKIALFLDYDGTLSPIVDNPDRAYMSDKMRAAVKSVAEYFPTAIISGRSREKVHEFVGLTELHYAGSHGMDIIGPLRESVSDNHPNCIRSTDKKGKEVNLFQPAADFLPMIDEVRMLLVECIRDIKGAKIENNKFCVSVHYRNVDEENWDLVAQRVYDIMKDYPHLRLTHGRKVLEVRPVIDWDKGKAVTFLLESLGLNDDDDVLAIYIGDDRTDEDAFKVLSEVNKGFGILVSSAPKESNAVYSLCDPSEVMEFLKSLVAWKSNSLE</sequence>
<dbReference type="SUPFAM" id="SSF56784">
    <property type="entry name" value="HAD-like"/>
    <property type="match status" value="1"/>
</dbReference>